<sequence>MRGREPIDRRRARDGWIIRRLEDAVVSAAGLALALLLILPFA</sequence>
<accession>A0A509EGH3</accession>
<name>A0A509EGH3_9HYPH</name>
<evidence type="ECO:0000256" key="1">
    <source>
        <dbReference type="SAM" id="Phobius"/>
    </source>
</evidence>
<evidence type="ECO:0000313" key="2">
    <source>
        <dbReference type="EMBL" id="VUD73261.1"/>
    </source>
</evidence>
<dbReference type="AlphaFoldDB" id="A0A509EGH3"/>
<keyword evidence="1" id="KW-0812">Transmembrane</keyword>
<keyword evidence="1" id="KW-1133">Transmembrane helix</keyword>
<reference evidence="2 3" key="1">
    <citation type="submission" date="2019-06" db="EMBL/GenBank/DDBJ databases">
        <authorList>
            <person name="Rodrigo-Torres L."/>
            <person name="Arahal R. D."/>
            <person name="Lucena T."/>
        </authorList>
    </citation>
    <scope>NUCLEOTIDE SEQUENCE [LARGE SCALE GENOMIC DNA]</scope>
    <source>
        <strain evidence="2 3">SB0023/3</strain>
    </source>
</reference>
<dbReference type="EMBL" id="CABFPH010000064">
    <property type="protein sequence ID" value="VUD73261.1"/>
    <property type="molecule type" value="Genomic_DNA"/>
</dbReference>
<dbReference type="RefSeq" id="WP_280178980.1">
    <property type="nucleotide sequence ID" value="NZ_CABFPH010000064.1"/>
</dbReference>
<proteinExistence type="predicted"/>
<feature type="transmembrane region" description="Helical" evidence="1">
    <location>
        <begin position="21"/>
        <end position="41"/>
    </location>
</feature>
<evidence type="ECO:0000313" key="3">
    <source>
        <dbReference type="Proteomes" id="UP000410984"/>
    </source>
</evidence>
<keyword evidence="3" id="KW-1185">Reference proteome</keyword>
<protein>
    <submittedName>
        <fullName evidence="2">Uncharacterized protein</fullName>
    </submittedName>
</protein>
<organism evidence="2 3">
    <name type="scientific">Methylobacterium symbioticum</name>
    <dbReference type="NCBI Taxonomy" id="2584084"/>
    <lineage>
        <taxon>Bacteria</taxon>
        <taxon>Pseudomonadati</taxon>
        <taxon>Pseudomonadota</taxon>
        <taxon>Alphaproteobacteria</taxon>
        <taxon>Hyphomicrobiales</taxon>
        <taxon>Methylobacteriaceae</taxon>
        <taxon>Methylobacterium</taxon>
    </lineage>
</organism>
<keyword evidence="1" id="KW-0472">Membrane</keyword>
<gene>
    <name evidence="2" type="ORF">MET9862_03876</name>
</gene>
<dbReference type="Proteomes" id="UP000410984">
    <property type="component" value="Unassembled WGS sequence"/>
</dbReference>